<protein>
    <submittedName>
        <fullName evidence="1">Uncharacterized protein</fullName>
    </submittedName>
</protein>
<proteinExistence type="predicted"/>
<sequence length="44" mass="4971">MTSHNLMCDVMHAYSPNIKKKKGTLLFAGTLLRQKAKLTRCPHS</sequence>
<evidence type="ECO:0000313" key="1">
    <source>
        <dbReference type="EMBL" id="JAH83143.1"/>
    </source>
</evidence>
<dbReference type="EMBL" id="GBXM01025434">
    <property type="protein sequence ID" value="JAH83143.1"/>
    <property type="molecule type" value="Transcribed_RNA"/>
</dbReference>
<reference evidence="1" key="1">
    <citation type="submission" date="2014-11" db="EMBL/GenBank/DDBJ databases">
        <authorList>
            <person name="Amaro Gonzalez C."/>
        </authorList>
    </citation>
    <scope>NUCLEOTIDE SEQUENCE</scope>
</reference>
<organism evidence="1">
    <name type="scientific">Anguilla anguilla</name>
    <name type="common">European freshwater eel</name>
    <name type="synonym">Muraena anguilla</name>
    <dbReference type="NCBI Taxonomy" id="7936"/>
    <lineage>
        <taxon>Eukaryota</taxon>
        <taxon>Metazoa</taxon>
        <taxon>Chordata</taxon>
        <taxon>Craniata</taxon>
        <taxon>Vertebrata</taxon>
        <taxon>Euteleostomi</taxon>
        <taxon>Actinopterygii</taxon>
        <taxon>Neopterygii</taxon>
        <taxon>Teleostei</taxon>
        <taxon>Anguilliformes</taxon>
        <taxon>Anguillidae</taxon>
        <taxon>Anguilla</taxon>
    </lineage>
</organism>
<dbReference type="AlphaFoldDB" id="A0A0E9W0Y7"/>
<reference evidence="1" key="2">
    <citation type="journal article" date="2015" name="Fish Shellfish Immunol.">
        <title>Early steps in the European eel (Anguilla anguilla)-Vibrio vulnificus interaction in the gills: Role of the RtxA13 toxin.</title>
        <authorList>
            <person name="Callol A."/>
            <person name="Pajuelo D."/>
            <person name="Ebbesson L."/>
            <person name="Teles M."/>
            <person name="MacKenzie S."/>
            <person name="Amaro C."/>
        </authorList>
    </citation>
    <scope>NUCLEOTIDE SEQUENCE</scope>
</reference>
<name>A0A0E9W0Y7_ANGAN</name>
<accession>A0A0E9W0Y7</accession>